<comment type="subcellular location">
    <subcellularLocation>
        <location evidence="1">Membrane</location>
        <topology evidence="1">Multi-pass membrane protein</topology>
    </subcellularLocation>
</comment>
<keyword evidence="9" id="KW-0275">Fatty acid biosynthesis</keyword>
<evidence type="ECO:0000256" key="9">
    <source>
        <dbReference type="ARBA" id="ARBA00023160"/>
    </source>
</evidence>
<keyword evidence="8 10" id="KW-0472">Membrane</keyword>
<organism evidence="11">
    <name type="scientific">Ananas comosus var. bracteatus</name>
    <name type="common">red pineapple</name>
    <dbReference type="NCBI Taxonomy" id="296719"/>
    <lineage>
        <taxon>Eukaryota</taxon>
        <taxon>Viridiplantae</taxon>
        <taxon>Streptophyta</taxon>
        <taxon>Embryophyta</taxon>
        <taxon>Tracheophyta</taxon>
        <taxon>Spermatophyta</taxon>
        <taxon>Magnoliopsida</taxon>
        <taxon>Liliopsida</taxon>
        <taxon>Poales</taxon>
        <taxon>Bromeliaceae</taxon>
        <taxon>Bromelioideae</taxon>
        <taxon>Ananas</taxon>
    </lineage>
</organism>
<keyword evidence="4 10" id="KW-0812">Transmembrane</keyword>
<gene>
    <name evidence="11" type="ORF">CB5_LOCUS24612</name>
</gene>
<keyword evidence="3" id="KW-0808">Transferase</keyword>
<evidence type="ECO:0000256" key="5">
    <source>
        <dbReference type="ARBA" id="ARBA00022832"/>
    </source>
</evidence>
<evidence type="ECO:0000256" key="7">
    <source>
        <dbReference type="ARBA" id="ARBA00023098"/>
    </source>
</evidence>
<sequence length="288" mass="31826">MRGITYWLAEHPAIVGFRWSHAQSWGSTWSFLVSSLALCVVAAAALHLALCVLLRHRRVPLGPVPALHSLVMALASGAIFLGTLLSALAEIRDSRWAWRGRSRNSPLQWLLCFPLGTRPSGRVFFWSYAFYLSRFLHLLRAFFAILRRAPNPLARVFSHCALVAMSFLWLEFSQSFQVPAILAATLAHAVVFGYRFWVGVGLPVAPSVPVVLGCQLALLCCNLVCHVGVLFFHFGKGGCNGIGAWVFNSVLNGALLWVFLVCYARKSDGRVVDRSGPSVSQDESKKER</sequence>
<feature type="transmembrane region" description="Helical" evidence="10">
    <location>
        <begin position="153"/>
        <end position="170"/>
    </location>
</feature>
<evidence type="ECO:0000256" key="3">
    <source>
        <dbReference type="ARBA" id="ARBA00022679"/>
    </source>
</evidence>
<feature type="transmembrane region" description="Helical" evidence="10">
    <location>
        <begin position="210"/>
        <end position="232"/>
    </location>
</feature>
<dbReference type="GO" id="GO:0019367">
    <property type="term" value="P:fatty acid elongation, saturated fatty acid"/>
    <property type="evidence" value="ECO:0007669"/>
    <property type="project" value="TreeGrafter"/>
</dbReference>
<keyword evidence="2" id="KW-0444">Lipid biosynthesis</keyword>
<reference evidence="11" key="1">
    <citation type="submission" date="2020-07" db="EMBL/GenBank/DDBJ databases">
        <authorList>
            <person name="Lin J."/>
        </authorList>
    </citation>
    <scope>NUCLEOTIDE SEQUENCE</scope>
</reference>
<evidence type="ECO:0000313" key="11">
    <source>
        <dbReference type="EMBL" id="CAD1841401.1"/>
    </source>
</evidence>
<name>A0A6V7QEK5_ANACO</name>
<dbReference type="GO" id="GO:0009922">
    <property type="term" value="F:fatty acid elongase activity"/>
    <property type="evidence" value="ECO:0007669"/>
    <property type="project" value="InterPro"/>
</dbReference>
<accession>A0A6V7QEK5</accession>
<keyword evidence="7" id="KW-0443">Lipid metabolism</keyword>
<dbReference type="GO" id="GO:0042761">
    <property type="term" value="P:very long-chain fatty acid biosynthetic process"/>
    <property type="evidence" value="ECO:0007669"/>
    <property type="project" value="TreeGrafter"/>
</dbReference>
<feature type="transmembrane region" description="Helical" evidence="10">
    <location>
        <begin position="29"/>
        <end position="54"/>
    </location>
</feature>
<dbReference type="GO" id="GO:0030148">
    <property type="term" value="P:sphingolipid biosynthetic process"/>
    <property type="evidence" value="ECO:0007669"/>
    <property type="project" value="TreeGrafter"/>
</dbReference>
<evidence type="ECO:0000256" key="4">
    <source>
        <dbReference type="ARBA" id="ARBA00022692"/>
    </source>
</evidence>
<evidence type="ECO:0000256" key="10">
    <source>
        <dbReference type="SAM" id="Phobius"/>
    </source>
</evidence>
<evidence type="ECO:0000256" key="8">
    <source>
        <dbReference type="ARBA" id="ARBA00023136"/>
    </source>
</evidence>
<dbReference type="AlphaFoldDB" id="A0A6V7QEK5"/>
<dbReference type="GO" id="GO:0005789">
    <property type="term" value="C:endoplasmic reticulum membrane"/>
    <property type="evidence" value="ECO:0007669"/>
    <property type="project" value="TreeGrafter"/>
</dbReference>
<dbReference type="GO" id="GO:0034626">
    <property type="term" value="P:fatty acid elongation, polyunsaturated fatty acid"/>
    <property type="evidence" value="ECO:0007669"/>
    <property type="project" value="TreeGrafter"/>
</dbReference>
<dbReference type="GO" id="GO:0034625">
    <property type="term" value="P:fatty acid elongation, monounsaturated fatty acid"/>
    <property type="evidence" value="ECO:0007669"/>
    <property type="project" value="TreeGrafter"/>
</dbReference>
<dbReference type="EMBL" id="LR862135">
    <property type="protein sequence ID" value="CAD1841401.1"/>
    <property type="molecule type" value="Genomic_DNA"/>
</dbReference>
<evidence type="ECO:0008006" key="12">
    <source>
        <dbReference type="Google" id="ProtNLM"/>
    </source>
</evidence>
<dbReference type="PANTHER" id="PTHR11157:SF11">
    <property type="entry name" value="ELONGATION OF FATTY ACIDS PROTEIN 3-LIKE"/>
    <property type="match status" value="1"/>
</dbReference>
<feature type="transmembrane region" description="Helical" evidence="10">
    <location>
        <begin position="244"/>
        <end position="264"/>
    </location>
</feature>
<dbReference type="InterPro" id="IPR002076">
    <property type="entry name" value="ELO_fam"/>
</dbReference>
<feature type="transmembrane region" description="Helical" evidence="10">
    <location>
        <begin position="123"/>
        <end position="146"/>
    </location>
</feature>
<dbReference type="PANTHER" id="PTHR11157">
    <property type="entry name" value="FATTY ACID ACYL TRANSFERASE-RELATED"/>
    <property type="match status" value="1"/>
</dbReference>
<evidence type="ECO:0000256" key="6">
    <source>
        <dbReference type="ARBA" id="ARBA00022989"/>
    </source>
</evidence>
<protein>
    <recommendedName>
        <fullName evidence="12">Elongation of fatty acids protein 3-like</fullName>
    </recommendedName>
</protein>
<dbReference type="Pfam" id="PF01151">
    <property type="entry name" value="ELO"/>
    <property type="match status" value="1"/>
</dbReference>
<proteinExistence type="predicted"/>
<keyword evidence="6 10" id="KW-1133">Transmembrane helix</keyword>
<feature type="transmembrane region" description="Helical" evidence="10">
    <location>
        <begin position="66"/>
        <end position="89"/>
    </location>
</feature>
<evidence type="ECO:0000256" key="1">
    <source>
        <dbReference type="ARBA" id="ARBA00004141"/>
    </source>
</evidence>
<evidence type="ECO:0000256" key="2">
    <source>
        <dbReference type="ARBA" id="ARBA00022516"/>
    </source>
</evidence>
<feature type="transmembrane region" description="Helical" evidence="10">
    <location>
        <begin position="176"/>
        <end position="198"/>
    </location>
</feature>
<keyword evidence="5" id="KW-0276">Fatty acid metabolism</keyword>